<gene>
    <name evidence="2" type="ORF">RAG0_12387</name>
</gene>
<evidence type="ECO:0000313" key="2">
    <source>
        <dbReference type="EMBL" id="CZT06721.1"/>
    </source>
</evidence>
<reference evidence="3" key="1">
    <citation type="submission" date="2016-03" db="EMBL/GenBank/DDBJ databases">
        <authorList>
            <person name="Guldener U."/>
        </authorList>
    </citation>
    <scope>NUCLEOTIDE SEQUENCE [LARGE SCALE GENOMIC DNA]</scope>
    <source>
        <strain evidence="3">04CH-RAC-A.6.1</strain>
    </source>
</reference>
<organism evidence="2 3">
    <name type="scientific">Rhynchosporium agropyri</name>
    <dbReference type="NCBI Taxonomy" id="914238"/>
    <lineage>
        <taxon>Eukaryota</taxon>
        <taxon>Fungi</taxon>
        <taxon>Dikarya</taxon>
        <taxon>Ascomycota</taxon>
        <taxon>Pezizomycotina</taxon>
        <taxon>Leotiomycetes</taxon>
        <taxon>Helotiales</taxon>
        <taxon>Ploettnerulaceae</taxon>
        <taxon>Rhynchosporium</taxon>
    </lineage>
</organism>
<keyword evidence="3" id="KW-1185">Reference proteome</keyword>
<name>A0A1E1L859_9HELO</name>
<dbReference type="EMBL" id="FJUX01000088">
    <property type="protein sequence ID" value="CZT06721.1"/>
    <property type="molecule type" value="Genomic_DNA"/>
</dbReference>
<dbReference type="AlphaFoldDB" id="A0A1E1L859"/>
<keyword evidence="1" id="KW-0732">Signal</keyword>
<evidence type="ECO:0000313" key="3">
    <source>
        <dbReference type="Proteomes" id="UP000178912"/>
    </source>
</evidence>
<accession>A0A1E1L859</accession>
<feature type="chain" id="PRO_5009446759" evidence="1">
    <location>
        <begin position="18"/>
        <end position="157"/>
    </location>
</feature>
<sequence length="157" mass="16593">MKASTALLALFLALATAAPRKQSANFRTTLHFAACGSGDSEDCSTDNDCDAGCKCFPISKTCYIPTAHKEASVVQSSHHRITLEWALCGGVCSSDDHCGEGCKCFIEGATCYVPSSPDHLTIAEPEPRRGNSGHRLALRDAIPEAEPRCGHPGQPCG</sequence>
<dbReference type="Proteomes" id="UP000178912">
    <property type="component" value="Unassembled WGS sequence"/>
</dbReference>
<evidence type="ECO:0000256" key="1">
    <source>
        <dbReference type="SAM" id="SignalP"/>
    </source>
</evidence>
<dbReference type="OrthoDB" id="3641074at2759"/>
<proteinExistence type="predicted"/>
<feature type="signal peptide" evidence="1">
    <location>
        <begin position="1"/>
        <end position="17"/>
    </location>
</feature>
<protein>
    <submittedName>
        <fullName evidence="2">Uncharacterized protein</fullName>
    </submittedName>
</protein>